<gene>
    <name evidence="7" type="ORF">AOZ06_23290</name>
</gene>
<protein>
    <submittedName>
        <fullName evidence="7">Glycosyl transferase</fullName>
    </submittedName>
</protein>
<keyword evidence="3 7" id="KW-0808">Transferase</keyword>
<dbReference type="SUPFAM" id="SSF53756">
    <property type="entry name" value="UDP-Glycosyltransferase/glycogen phosphorylase"/>
    <property type="match status" value="1"/>
</dbReference>
<keyword evidence="2" id="KW-0328">Glycosyltransferase</keyword>
<dbReference type="Pfam" id="PF21036">
    <property type="entry name" value="EryCIII-like_N"/>
    <property type="match status" value="1"/>
</dbReference>
<dbReference type="KEGG" id="kphy:AOZ06_23290"/>
<reference evidence="7 8" key="1">
    <citation type="submission" date="2015-07" db="EMBL/GenBank/DDBJ databases">
        <title>Genome sequencing of Kibdelosporangium phytohabitans.</title>
        <authorList>
            <person name="Qin S."/>
            <person name="Xing K."/>
        </authorList>
    </citation>
    <scope>NUCLEOTIDE SEQUENCE [LARGE SCALE GENOMIC DNA]</scope>
    <source>
        <strain evidence="7 8">KLBMP1111</strain>
    </source>
</reference>
<proteinExistence type="inferred from homology"/>
<dbReference type="PANTHER" id="PTHR48050:SF13">
    <property type="entry name" value="STEROL 3-BETA-GLUCOSYLTRANSFERASE UGT80A2"/>
    <property type="match status" value="1"/>
</dbReference>
<dbReference type="CDD" id="cd03784">
    <property type="entry name" value="GT1_Gtf-like"/>
    <property type="match status" value="1"/>
</dbReference>
<organism evidence="7 8">
    <name type="scientific">Kibdelosporangium phytohabitans</name>
    <dbReference type="NCBI Taxonomy" id="860235"/>
    <lineage>
        <taxon>Bacteria</taxon>
        <taxon>Bacillati</taxon>
        <taxon>Actinomycetota</taxon>
        <taxon>Actinomycetes</taxon>
        <taxon>Pseudonocardiales</taxon>
        <taxon>Pseudonocardiaceae</taxon>
        <taxon>Kibdelosporangium</taxon>
    </lineage>
</organism>
<dbReference type="OrthoDB" id="5488434at2"/>
<sequence length="415" mass="45734">MRVLFTTCPDRSIFQSMVPLAWALRTAGHEVRVASQPQLAATIAQSGLTAVPVGRDHRHRRLAGMEPEPGAAARTGLFKPYDVVDHPERISWEYLKSGYDYHVTWWHKIDSQPMIPDLVAFARHWRPDLVIWEPSGYAGPIAARAVGARHTRLLWSMDVFGVTRAHYVRLKEHQPPDERGDAFAEWLDAHAREYGSSFDEDMVTGQATIDQLPDSLRVAADLDYVPLRYVPYGGQATVPRWLWPGAERPRIAITFGTTATEAFDGYVVGVQDILDSLADLDVDVVATVAESEQRKLSHVPPNATVVAYVPLQALVPSCAAVVHHAGIGTLATTSLQGVPQLALPLHFDEPALARKLAEQGAGLTMDPGAAKGDTVRQAVLRLLREPSFRDSARQLRDEMLAMPDPSQVAARLAEY</sequence>
<dbReference type="RefSeq" id="WP_054291345.1">
    <property type="nucleotide sequence ID" value="NZ_CP012752.1"/>
</dbReference>
<feature type="domain" description="Erythromycin biosynthesis protein CIII-like N-terminal" evidence="6">
    <location>
        <begin position="22"/>
        <end position="256"/>
    </location>
</feature>
<dbReference type="GO" id="GO:0008194">
    <property type="term" value="F:UDP-glycosyltransferase activity"/>
    <property type="evidence" value="ECO:0007669"/>
    <property type="project" value="InterPro"/>
</dbReference>
<dbReference type="NCBIfam" id="TIGR04516">
    <property type="entry name" value="glycosyl_450act"/>
    <property type="match status" value="1"/>
</dbReference>
<accession>A0A0N9HW21</accession>
<dbReference type="STRING" id="860235.AOZ06_23290"/>
<dbReference type="GO" id="GO:0017000">
    <property type="term" value="P:antibiotic biosynthetic process"/>
    <property type="evidence" value="ECO:0007669"/>
    <property type="project" value="UniProtKB-KW"/>
</dbReference>
<dbReference type="InterPro" id="IPR010610">
    <property type="entry name" value="EryCIII-like_C"/>
</dbReference>
<dbReference type="FunFam" id="3.40.50.2000:FF:000072">
    <property type="entry name" value="Glycosyl transferase"/>
    <property type="match status" value="1"/>
</dbReference>
<keyword evidence="8" id="KW-1185">Reference proteome</keyword>
<comment type="similarity">
    <text evidence="1">Belongs to the glycosyltransferase 28 family.</text>
</comment>
<keyword evidence="4" id="KW-0045">Antibiotic biosynthesis</keyword>
<dbReference type="Gene3D" id="3.40.50.2000">
    <property type="entry name" value="Glycogen Phosphorylase B"/>
    <property type="match status" value="2"/>
</dbReference>
<dbReference type="EMBL" id="CP012752">
    <property type="protein sequence ID" value="ALG09441.1"/>
    <property type="molecule type" value="Genomic_DNA"/>
</dbReference>
<evidence type="ECO:0000256" key="4">
    <source>
        <dbReference type="ARBA" id="ARBA00023194"/>
    </source>
</evidence>
<dbReference type="Proteomes" id="UP000063699">
    <property type="component" value="Chromosome"/>
</dbReference>
<evidence type="ECO:0000256" key="3">
    <source>
        <dbReference type="ARBA" id="ARBA00022679"/>
    </source>
</evidence>
<dbReference type="GO" id="GO:0016758">
    <property type="term" value="F:hexosyltransferase activity"/>
    <property type="evidence" value="ECO:0007669"/>
    <property type="project" value="UniProtKB-ARBA"/>
</dbReference>
<dbReference type="InterPro" id="IPR048284">
    <property type="entry name" value="EryCIII-like_N"/>
</dbReference>
<dbReference type="PANTHER" id="PTHR48050">
    <property type="entry name" value="STEROL 3-BETA-GLUCOSYLTRANSFERASE"/>
    <property type="match status" value="1"/>
</dbReference>
<dbReference type="InterPro" id="IPR002213">
    <property type="entry name" value="UDP_glucos_trans"/>
</dbReference>
<name>A0A0N9HW21_9PSEU</name>
<dbReference type="InterPro" id="IPR050426">
    <property type="entry name" value="Glycosyltransferase_28"/>
</dbReference>
<evidence type="ECO:0000259" key="5">
    <source>
        <dbReference type="Pfam" id="PF06722"/>
    </source>
</evidence>
<feature type="domain" description="Erythromycin biosynthesis protein CIII-like C-terminal" evidence="5">
    <location>
        <begin position="272"/>
        <end position="414"/>
    </location>
</feature>
<evidence type="ECO:0000256" key="1">
    <source>
        <dbReference type="ARBA" id="ARBA00006962"/>
    </source>
</evidence>
<evidence type="ECO:0000259" key="6">
    <source>
        <dbReference type="Pfam" id="PF21036"/>
    </source>
</evidence>
<dbReference type="Pfam" id="PF06722">
    <property type="entry name" value="EryCIII-like_C"/>
    <property type="match status" value="1"/>
</dbReference>
<evidence type="ECO:0000313" key="7">
    <source>
        <dbReference type="EMBL" id="ALG09441.1"/>
    </source>
</evidence>
<evidence type="ECO:0000313" key="8">
    <source>
        <dbReference type="Proteomes" id="UP000063699"/>
    </source>
</evidence>
<evidence type="ECO:0000256" key="2">
    <source>
        <dbReference type="ARBA" id="ARBA00022676"/>
    </source>
</evidence>
<dbReference type="InterPro" id="IPR030953">
    <property type="entry name" value="Glycosyl_450act"/>
</dbReference>
<dbReference type="AlphaFoldDB" id="A0A0N9HW21"/>